<evidence type="ECO:0000313" key="2">
    <source>
        <dbReference type="EMBL" id="RSI76976.1"/>
    </source>
</evidence>
<name>A0A3R9IFK9_STROR</name>
<evidence type="ECO:0008006" key="4">
    <source>
        <dbReference type="Google" id="ProtNLM"/>
    </source>
</evidence>
<protein>
    <recommendedName>
        <fullName evidence="4">Beta-carotene 15,15'-monooxygenase</fullName>
    </recommendedName>
</protein>
<organism evidence="2 3">
    <name type="scientific">Streptococcus oralis</name>
    <dbReference type="NCBI Taxonomy" id="1303"/>
    <lineage>
        <taxon>Bacteria</taxon>
        <taxon>Bacillati</taxon>
        <taxon>Bacillota</taxon>
        <taxon>Bacilli</taxon>
        <taxon>Lactobacillales</taxon>
        <taxon>Streptococcaceae</taxon>
        <taxon>Streptococcus</taxon>
    </lineage>
</organism>
<dbReference type="AlphaFoldDB" id="A0A3R9IFK9"/>
<dbReference type="EMBL" id="RJNO01000005">
    <property type="protein sequence ID" value="RSI76976.1"/>
    <property type="molecule type" value="Genomic_DNA"/>
</dbReference>
<proteinExistence type="predicted"/>
<dbReference type="Proteomes" id="UP000281197">
    <property type="component" value="Unassembled WGS sequence"/>
</dbReference>
<feature type="transmembrane region" description="Helical" evidence="1">
    <location>
        <begin position="82"/>
        <end position="98"/>
    </location>
</feature>
<keyword evidence="1" id="KW-1133">Transmembrane helix</keyword>
<keyword evidence="1" id="KW-0472">Membrane</keyword>
<feature type="transmembrane region" description="Helical" evidence="1">
    <location>
        <begin position="44"/>
        <end position="61"/>
    </location>
</feature>
<gene>
    <name evidence="2" type="ORF">D8858_03620</name>
</gene>
<reference evidence="2 3" key="1">
    <citation type="submission" date="2018-11" db="EMBL/GenBank/DDBJ databases">
        <title>Species Designations Belie Phenotypic and Genotypic Heterogeneity in Oral Streptococci.</title>
        <authorList>
            <person name="Velsko I."/>
        </authorList>
    </citation>
    <scope>NUCLEOTIDE SEQUENCE [LARGE SCALE GENOMIC DNA]</scope>
    <source>
        <strain evidence="2 3">BCC19</strain>
    </source>
</reference>
<evidence type="ECO:0000256" key="1">
    <source>
        <dbReference type="SAM" id="Phobius"/>
    </source>
</evidence>
<accession>A0A3R9IFK9</accession>
<evidence type="ECO:0000313" key="3">
    <source>
        <dbReference type="Proteomes" id="UP000281197"/>
    </source>
</evidence>
<feature type="transmembrane region" description="Helical" evidence="1">
    <location>
        <begin position="104"/>
        <end position="120"/>
    </location>
</feature>
<sequence length="204" mass="24041">MIVNAFIISFLLTISMLRNSDKSSLIKKVFMEYDLNKIFTEGAWSFWLIFFVVSIASCLSFDIVLKSQNIFELEDMESENRFILAILAIVTFIIGFDIDKVRLIGIALLILVIQTAFFEFRQSQLLSKMYEKAQEVFQEQLLFDNPDYQELKRCYFHGGEKYKEKLLSTEKFLVIIVKNELKSLKDLKTYDNYRLYKAIRARNV</sequence>
<keyword evidence="1" id="KW-0812">Transmembrane</keyword>
<comment type="caution">
    <text evidence="2">The sequence shown here is derived from an EMBL/GenBank/DDBJ whole genome shotgun (WGS) entry which is preliminary data.</text>
</comment>